<dbReference type="Proteomes" id="UP000177605">
    <property type="component" value="Unassembled WGS sequence"/>
</dbReference>
<proteinExistence type="predicted"/>
<evidence type="ECO:0000313" key="3">
    <source>
        <dbReference type="EMBL" id="OGN06978.1"/>
    </source>
</evidence>
<dbReference type="InterPro" id="IPR029044">
    <property type="entry name" value="Nucleotide-diphossugar_trans"/>
</dbReference>
<dbReference type="Gene3D" id="3.90.550.10">
    <property type="entry name" value="Spore Coat Polysaccharide Biosynthesis Protein SpsA, Chain A"/>
    <property type="match status" value="1"/>
</dbReference>
<dbReference type="SUPFAM" id="SSF53448">
    <property type="entry name" value="Nucleotide-diphospho-sugar transferases"/>
    <property type="match status" value="1"/>
</dbReference>
<dbReference type="CDD" id="cd04179">
    <property type="entry name" value="DPM_DPG-synthase_like"/>
    <property type="match status" value="1"/>
</dbReference>
<feature type="domain" description="Glycosyltransferase 2-like" evidence="2">
    <location>
        <begin position="6"/>
        <end position="129"/>
    </location>
</feature>
<organism evidence="3 4">
    <name type="scientific">Candidatus Yanofskybacteria bacterium RIFCSPHIGHO2_01_FULL_48_25b</name>
    <dbReference type="NCBI Taxonomy" id="1802672"/>
    <lineage>
        <taxon>Bacteria</taxon>
        <taxon>Candidatus Yanofskyibacteriota</taxon>
    </lineage>
</organism>
<accession>A0A1F8F2R8</accession>
<name>A0A1F8F2R8_9BACT</name>
<keyword evidence="1" id="KW-0812">Transmembrane</keyword>
<dbReference type="PANTHER" id="PTHR48090:SF7">
    <property type="entry name" value="RFBJ PROTEIN"/>
    <property type="match status" value="1"/>
</dbReference>
<keyword evidence="1" id="KW-1133">Transmembrane helix</keyword>
<dbReference type="Pfam" id="PF00535">
    <property type="entry name" value="Glycos_transf_2"/>
    <property type="match status" value="1"/>
</dbReference>
<evidence type="ECO:0000259" key="2">
    <source>
        <dbReference type="Pfam" id="PF00535"/>
    </source>
</evidence>
<dbReference type="PANTHER" id="PTHR48090">
    <property type="entry name" value="UNDECAPRENYL-PHOSPHATE 4-DEOXY-4-FORMAMIDO-L-ARABINOSE TRANSFERASE-RELATED"/>
    <property type="match status" value="1"/>
</dbReference>
<evidence type="ECO:0000256" key="1">
    <source>
        <dbReference type="SAM" id="Phobius"/>
    </source>
</evidence>
<dbReference type="InterPro" id="IPR001173">
    <property type="entry name" value="Glyco_trans_2-like"/>
</dbReference>
<gene>
    <name evidence="3" type="ORF">A2669_02665</name>
</gene>
<feature type="transmembrane region" description="Helical" evidence="1">
    <location>
        <begin position="125"/>
        <end position="146"/>
    </location>
</feature>
<dbReference type="AlphaFoldDB" id="A0A1F8F2R8"/>
<reference evidence="3 4" key="1">
    <citation type="journal article" date="2016" name="Nat. Commun.">
        <title>Thousands of microbial genomes shed light on interconnected biogeochemical processes in an aquifer system.</title>
        <authorList>
            <person name="Anantharaman K."/>
            <person name="Brown C.T."/>
            <person name="Hug L.A."/>
            <person name="Sharon I."/>
            <person name="Castelle C.J."/>
            <person name="Probst A.J."/>
            <person name="Thomas B.C."/>
            <person name="Singh A."/>
            <person name="Wilkins M.J."/>
            <person name="Karaoz U."/>
            <person name="Brodie E.L."/>
            <person name="Williams K.H."/>
            <person name="Hubbard S.S."/>
            <person name="Banfield J.F."/>
        </authorList>
    </citation>
    <scope>NUCLEOTIDE SEQUENCE [LARGE SCALE GENOMIC DNA]</scope>
</reference>
<protein>
    <recommendedName>
        <fullName evidence="2">Glycosyltransferase 2-like domain-containing protein</fullName>
    </recommendedName>
</protein>
<keyword evidence="1" id="KW-0472">Membrane</keyword>
<dbReference type="InterPro" id="IPR050256">
    <property type="entry name" value="Glycosyltransferase_2"/>
</dbReference>
<sequence>MYKKLSVIIPAYNEEGTIAELLQKVLAANVPLQMEIIVVDNNSSDSTAARATSVMGARVIHEGRQGKGAALRRGIAEATGDIVLFQDADLEYDPRDYAAMVAPILAGDSEAVLGVRTMPRHQHWYIRYFGFFGNSAITLLTNWLYWNNAGEYEGCYKAFSKRLIDTVEVKTDNFDFDNELVCKLLKRGVCTVDAPIRYYPRNYAEGKKITWRHGFLILWTILKYRFID</sequence>
<dbReference type="EMBL" id="MGJM01000006">
    <property type="protein sequence ID" value="OGN06978.1"/>
    <property type="molecule type" value="Genomic_DNA"/>
</dbReference>
<evidence type="ECO:0000313" key="4">
    <source>
        <dbReference type="Proteomes" id="UP000177605"/>
    </source>
</evidence>
<comment type="caution">
    <text evidence="3">The sequence shown here is derived from an EMBL/GenBank/DDBJ whole genome shotgun (WGS) entry which is preliminary data.</text>
</comment>